<reference evidence="1" key="1">
    <citation type="submission" date="2021-02" db="EMBL/GenBank/DDBJ databases">
        <authorList>
            <person name="Dougan E. K."/>
            <person name="Rhodes N."/>
            <person name="Thang M."/>
            <person name="Chan C."/>
        </authorList>
    </citation>
    <scope>NUCLEOTIDE SEQUENCE</scope>
</reference>
<proteinExistence type="predicted"/>
<keyword evidence="2" id="KW-1185">Reference proteome</keyword>
<dbReference type="Proteomes" id="UP000604046">
    <property type="component" value="Unassembled WGS sequence"/>
</dbReference>
<sequence length="71" mass="7825">MLSRHQEGTLSIREMVQLGALEVQDALLLSEHLDKQEDGEISLEELMTLVTGHVGDEFVDSLKGLFAATTK</sequence>
<evidence type="ECO:0000313" key="1">
    <source>
        <dbReference type="EMBL" id="CAE7208542.1"/>
    </source>
</evidence>
<dbReference type="EMBL" id="CAJNDS010000458">
    <property type="protein sequence ID" value="CAE7208542.1"/>
    <property type="molecule type" value="Genomic_DNA"/>
</dbReference>
<dbReference type="OrthoDB" id="120976at2759"/>
<comment type="caution">
    <text evidence="1">The sequence shown here is derived from an EMBL/GenBank/DDBJ whole genome shotgun (WGS) entry which is preliminary data.</text>
</comment>
<name>A0A812JH99_9DINO</name>
<protein>
    <submittedName>
        <fullName evidence="1">TRO protein</fullName>
    </submittedName>
</protein>
<dbReference type="AlphaFoldDB" id="A0A812JH99"/>
<gene>
    <name evidence="1" type="primary">TRO</name>
    <name evidence="1" type="ORF">SNAT2548_LOCUS6810</name>
</gene>
<evidence type="ECO:0000313" key="2">
    <source>
        <dbReference type="Proteomes" id="UP000604046"/>
    </source>
</evidence>
<accession>A0A812JH99</accession>
<organism evidence="1 2">
    <name type="scientific">Symbiodinium natans</name>
    <dbReference type="NCBI Taxonomy" id="878477"/>
    <lineage>
        <taxon>Eukaryota</taxon>
        <taxon>Sar</taxon>
        <taxon>Alveolata</taxon>
        <taxon>Dinophyceae</taxon>
        <taxon>Suessiales</taxon>
        <taxon>Symbiodiniaceae</taxon>
        <taxon>Symbiodinium</taxon>
    </lineage>
</organism>